<dbReference type="HOGENOM" id="CLU_3299082_0_0_1"/>
<keyword evidence="2" id="KW-1185">Reference proteome</keyword>
<protein>
    <submittedName>
        <fullName evidence="1">Uncharacterized protein</fullName>
    </submittedName>
</protein>
<accession>H2ZNG8</accession>
<name>H2ZNG8_CIOSA</name>
<reference evidence="2" key="1">
    <citation type="submission" date="2003-08" db="EMBL/GenBank/DDBJ databases">
        <authorList>
            <person name="Birren B."/>
            <person name="Nusbaum C."/>
            <person name="Abebe A."/>
            <person name="Abouelleil A."/>
            <person name="Adekoya E."/>
            <person name="Ait-zahra M."/>
            <person name="Allen N."/>
            <person name="Allen T."/>
            <person name="An P."/>
            <person name="Anderson M."/>
            <person name="Anderson S."/>
            <person name="Arachchi H."/>
            <person name="Armbruster J."/>
            <person name="Bachantsang P."/>
            <person name="Baldwin J."/>
            <person name="Barry A."/>
            <person name="Bayul T."/>
            <person name="Blitshsteyn B."/>
            <person name="Bloom T."/>
            <person name="Blye J."/>
            <person name="Boguslavskiy L."/>
            <person name="Borowsky M."/>
            <person name="Boukhgalter B."/>
            <person name="Brunache A."/>
            <person name="Butler J."/>
            <person name="Calixte N."/>
            <person name="Calvo S."/>
            <person name="Camarata J."/>
            <person name="Campo K."/>
            <person name="Chang J."/>
            <person name="Cheshatsang Y."/>
            <person name="Citroen M."/>
            <person name="Collymore A."/>
            <person name="Considine T."/>
            <person name="Cook A."/>
            <person name="Cooke P."/>
            <person name="Corum B."/>
            <person name="Cuomo C."/>
            <person name="David R."/>
            <person name="Dawoe T."/>
            <person name="Degray S."/>
            <person name="Dodge S."/>
            <person name="Dooley K."/>
            <person name="Dorje P."/>
            <person name="Dorjee K."/>
            <person name="Dorris L."/>
            <person name="Duffey N."/>
            <person name="Dupes A."/>
            <person name="Elkins T."/>
            <person name="Engels R."/>
            <person name="Erickson J."/>
            <person name="Farina A."/>
            <person name="Faro S."/>
            <person name="Ferreira P."/>
            <person name="Fischer H."/>
            <person name="Fitzgerald M."/>
            <person name="Foley K."/>
            <person name="Gage D."/>
            <person name="Galagan J."/>
            <person name="Gearin G."/>
            <person name="Gnerre S."/>
            <person name="Gnirke A."/>
            <person name="Goyette A."/>
            <person name="Graham J."/>
            <person name="Grandbois E."/>
            <person name="Gyaltsen K."/>
            <person name="Hafez N."/>
            <person name="Hagopian D."/>
            <person name="Hagos B."/>
            <person name="Hall J."/>
            <person name="Hatcher B."/>
            <person name="Heller A."/>
            <person name="Higgins H."/>
            <person name="Honan T."/>
            <person name="Horn A."/>
            <person name="Houde N."/>
            <person name="Hughes L."/>
            <person name="Hulme W."/>
            <person name="Husby E."/>
            <person name="Iliev I."/>
            <person name="Jaffe D."/>
            <person name="Jones C."/>
            <person name="Kamal M."/>
            <person name="Kamat A."/>
            <person name="Kamvysselis M."/>
            <person name="Karlsson E."/>
            <person name="Kells C."/>
            <person name="Kieu A."/>
            <person name="Kisner P."/>
            <person name="Kodira C."/>
            <person name="Kulbokas E."/>
            <person name="Labutti K."/>
            <person name="Lama D."/>
            <person name="Landers T."/>
            <person name="Leger J."/>
            <person name="Levine S."/>
            <person name="Lewis D."/>
            <person name="Lewis T."/>
            <person name="Lindblad-toh K."/>
            <person name="Liu X."/>
            <person name="Lokyitsang T."/>
            <person name="Lokyitsang Y."/>
            <person name="Lucien O."/>
            <person name="Lui A."/>
            <person name="Ma L.J."/>
            <person name="Mabbitt R."/>
            <person name="Macdonald J."/>
            <person name="Maclean C."/>
            <person name="Major J."/>
            <person name="Manning J."/>
            <person name="Marabella R."/>
            <person name="Maru K."/>
            <person name="Matthews C."/>
            <person name="Mauceli E."/>
            <person name="Mccarthy M."/>
            <person name="Mcdonough S."/>
            <person name="Mcghee T."/>
            <person name="Meldrim J."/>
            <person name="Meneus L."/>
            <person name="Mesirov J."/>
            <person name="Mihalev A."/>
            <person name="Mihova T."/>
            <person name="Mikkelsen T."/>
            <person name="Mlenga V."/>
            <person name="Moru K."/>
            <person name="Mozes J."/>
            <person name="Mulrain L."/>
            <person name="Munson G."/>
            <person name="Naylor J."/>
            <person name="Newes C."/>
            <person name="Nguyen C."/>
            <person name="Nguyen N."/>
            <person name="Nguyen T."/>
            <person name="Nicol R."/>
            <person name="Nielsen C."/>
            <person name="Nizzari M."/>
            <person name="Norbu C."/>
            <person name="Norbu N."/>
            <person name="O'donnell P."/>
            <person name="Okoawo O."/>
            <person name="O'leary S."/>
            <person name="Omotosho B."/>
            <person name="O'neill K."/>
            <person name="Osman S."/>
            <person name="Parker S."/>
            <person name="Perrin D."/>
            <person name="Phunkhang P."/>
            <person name="Piqani B."/>
            <person name="Purcell S."/>
            <person name="Rachupka T."/>
            <person name="Ramasamy U."/>
            <person name="Rameau R."/>
            <person name="Ray V."/>
            <person name="Raymond C."/>
            <person name="Retta R."/>
            <person name="Richardson S."/>
            <person name="Rise C."/>
            <person name="Rodriguez J."/>
            <person name="Rogers J."/>
            <person name="Rogov P."/>
            <person name="Rutman M."/>
            <person name="Schupbach R."/>
            <person name="Seaman C."/>
            <person name="Settipalli S."/>
            <person name="Sharpe T."/>
            <person name="Sheridan J."/>
            <person name="Sherpa N."/>
            <person name="Shi J."/>
            <person name="Smirnov S."/>
            <person name="Smith C."/>
            <person name="Sougnez C."/>
            <person name="Spencer B."/>
            <person name="Stalker J."/>
            <person name="Stange-thomann N."/>
            <person name="Stavropoulos S."/>
            <person name="Stetson K."/>
            <person name="Stone C."/>
            <person name="Stone S."/>
            <person name="Stubbs M."/>
            <person name="Talamas J."/>
            <person name="Tchuinga P."/>
            <person name="Tenzing P."/>
            <person name="Tesfaye S."/>
            <person name="Theodore J."/>
            <person name="Thoulutsang Y."/>
            <person name="Topham K."/>
            <person name="Towey S."/>
            <person name="Tsamla T."/>
            <person name="Tsomo N."/>
            <person name="Vallee D."/>
            <person name="Vassiliev H."/>
            <person name="Venkataraman V."/>
            <person name="Vinson J."/>
            <person name="Vo A."/>
            <person name="Wade C."/>
            <person name="Wang S."/>
            <person name="Wangchuk T."/>
            <person name="Wangdi T."/>
            <person name="Whittaker C."/>
            <person name="Wilkinson J."/>
            <person name="Wu Y."/>
            <person name="Wyman D."/>
            <person name="Yadav S."/>
            <person name="Yang S."/>
            <person name="Yang X."/>
            <person name="Yeager S."/>
            <person name="Yee E."/>
            <person name="Young G."/>
            <person name="Zainoun J."/>
            <person name="Zembeck L."/>
            <person name="Zimmer A."/>
            <person name="Zody M."/>
            <person name="Lander E."/>
        </authorList>
    </citation>
    <scope>NUCLEOTIDE SEQUENCE [LARGE SCALE GENOMIC DNA]</scope>
</reference>
<organism evidence="1 2">
    <name type="scientific">Ciona savignyi</name>
    <name type="common">Pacific transparent sea squirt</name>
    <dbReference type="NCBI Taxonomy" id="51511"/>
    <lineage>
        <taxon>Eukaryota</taxon>
        <taxon>Metazoa</taxon>
        <taxon>Chordata</taxon>
        <taxon>Tunicata</taxon>
        <taxon>Ascidiacea</taxon>
        <taxon>Phlebobranchia</taxon>
        <taxon>Cionidae</taxon>
        <taxon>Ciona</taxon>
    </lineage>
</organism>
<dbReference type="Ensembl" id="ENSCSAVT00000019341.1">
    <property type="protein sequence ID" value="ENSCSAVP00000019134.1"/>
    <property type="gene ID" value="ENSCSAVG00000011235.1"/>
</dbReference>
<dbReference type="InParanoid" id="H2ZNG8"/>
<dbReference type="Proteomes" id="UP000007875">
    <property type="component" value="Unassembled WGS sequence"/>
</dbReference>
<reference evidence="1" key="2">
    <citation type="submission" date="2025-08" db="UniProtKB">
        <authorList>
            <consortium name="Ensembl"/>
        </authorList>
    </citation>
    <scope>IDENTIFICATION</scope>
</reference>
<sequence length="40" mass="4592">MHECRGAQYHHQKLNSNFSILPTYIETMQCCISASADHIL</sequence>
<reference evidence="1" key="3">
    <citation type="submission" date="2025-09" db="UniProtKB">
        <authorList>
            <consortium name="Ensembl"/>
        </authorList>
    </citation>
    <scope>IDENTIFICATION</scope>
</reference>
<proteinExistence type="predicted"/>
<evidence type="ECO:0000313" key="1">
    <source>
        <dbReference type="Ensembl" id="ENSCSAVP00000019134.1"/>
    </source>
</evidence>
<dbReference type="AlphaFoldDB" id="H2ZNG8"/>
<evidence type="ECO:0000313" key="2">
    <source>
        <dbReference type="Proteomes" id="UP000007875"/>
    </source>
</evidence>